<organism evidence="5 6">
    <name type="scientific">Mycoplasma bradburyae</name>
    <dbReference type="NCBI Taxonomy" id="2963128"/>
    <lineage>
        <taxon>Bacteria</taxon>
        <taxon>Bacillati</taxon>
        <taxon>Mycoplasmatota</taxon>
        <taxon>Mollicutes</taxon>
        <taxon>Mycoplasmataceae</taxon>
        <taxon>Mycoplasma</taxon>
    </lineage>
</organism>
<dbReference type="SUPFAM" id="SSF54001">
    <property type="entry name" value="Cysteine proteinases"/>
    <property type="match status" value="1"/>
</dbReference>
<dbReference type="AlphaFoldDB" id="A0AAW6HQ37"/>
<gene>
    <name evidence="5" type="ORF">LNO71_02635</name>
</gene>
<feature type="region of interest" description="Disordered" evidence="2">
    <location>
        <begin position="107"/>
        <end position="184"/>
    </location>
</feature>
<feature type="domain" description="Ig protease IdeS" evidence="4">
    <location>
        <begin position="465"/>
        <end position="675"/>
    </location>
</feature>
<dbReference type="Pfam" id="PF09028">
    <property type="entry name" value="Mac-1"/>
    <property type="match status" value="1"/>
</dbReference>
<dbReference type="InterPro" id="IPR015117">
    <property type="entry name" value="IdeS"/>
</dbReference>
<sequence>MNIKKSKLLFSLFGTLITPAALLTSCKNYSNDVNYQLEKQTLSLILDDQEVELSKYDQPKYNVIVVELREAFNQAKQIYNNDQSTISDLRRAIGILEKAITKALTDKRSIDSNNSDHQNGTSENGSSSGDNNSSNEVSNNANLDSNNSNNNSSLGSTTLDNSNQDTNTNSFNNNNNNNQDNALSSEDNLKLFNDLTKDLMNIDKTQDDQVLDSSYDINAALKKWNSLPSEVKSSLASIKAKLDQLKARLNELEKNLPDFDNKYRDVLTKPSYTNEDEIKVITALAEYETFSAEKKQEFLSKKQKLDKIKDDIYKQRINQGVFYRDSQSAQWFKQDNYNVLNLTLDTVQASDYRAISEAKKTIDKLLPSIKEILAKEHTLINNLWTKVQQLRDAQPTSVYGGSSTNSQSREEESITYIPRAENSEYQDPKQFNFANKTMFVYGVNAPGFKNDPEKKWIVRNDVARLPYDKKYGWYDVNKIALVEDQYRDFNLCWAASASNLLHWWINNNKQYIDAYFKLNSTSEWSKNVPTYYPERQSIQNDNKEGRSQIFQRFSDAWSDRGGFINDGINWFVSGWKPRSSGLLVDIDENKGGYFKDVFTPKPNRETRGRSNDVTEDYNGLSFNRFNDVLKDAFLNKKAVGFSYPGHAMSIWGAEFDANGNVDYIYFCNNNYGDQEEDLNGGSLIRAKVVPISTYAVGYYTDSFYANKPKSIKSFTVLPLYQDTWKQYLAKHKS</sequence>
<name>A0AAW6HQ37_9MOLU</name>
<dbReference type="InterPro" id="IPR038765">
    <property type="entry name" value="Papain-like_cys_pep_sf"/>
</dbReference>
<dbReference type="Proteomes" id="UP001216384">
    <property type="component" value="Unassembled WGS sequence"/>
</dbReference>
<evidence type="ECO:0000256" key="2">
    <source>
        <dbReference type="SAM" id="MobiDB-lite"/>
    </source>
</evidence>
<keyword evidence="3" id="KW-0732">Signal</keyword>
<evidence type="ECO:0000256" key="1">
    <source>
        <dbReference type="SAM" id="Coils"/>
    </source>
</evidence>
<reference evidence="5" key="1">
    <citation type="submission" date="2021-11" db="EMBL/GenBank/DDBJ databases">
        <title>Description of Mycoplasma bradburyaesp. nov.from sea birds: a tribute to a great mycoplasmologist.</title>
        <authorList>
            <person name="Ramirez A.S."/>
            <person name="Poveda C."/>
            <person name="Suarez-Perez A."/>
            <person name="Rosales R.S."/>
            <person name="Dijkman R."/>
            <person name="Feberwee A."/>
            <person name="Spergser J."/>
            <person name="Szostak M.P."/>
            <person name="Ressel L."/>
            <person name="Calabuig P."/>
            <person name="Catania S."/>
            <person name="Gobbo F."/>
            <person name="Timofte D."/>
            <person name="Poveda J.B."/>
        </authorList>
    </citation>
    <scope>NUCLEOTIDE SEQUENCE</scope>
    <source>
        <strain evidence="5">T264</strain>
    </source>
</reference>
<dbReference type="EC" id="3.4.22.-" evidence="5"/>
<dbReference type="PROSITE" id="PS51257">
    <property type="entry name" value="PROKAR_LIPOPROTEIN"/>
    <property type="match status" value="1"/>
</dbReference>
<feature type="chain" id="PRO_5043834927" evidence="3">
    <location>
        <begin position="21"/>
        <end position="733"/>
    </location>
</feature>
<dbReference type="GO" id="GO:0008233">
    <property type="term" value="F:peptidase activity"/>
    <property type="evidence" value="ECO:0007669"/>
    <property type="project" value="InterPro"/>
</dbReference>
<comment type="caution">
    <text evidence="5">The sequence shown here is derived from an EMBL/GenBank/DDBJ whole genome shotgun (WGS) entry which is preliminary data.</text>
</comment>
<evidence type="ECO:0000256" key="3">
    <source>
        <dbReference type="SAM" id="SignalP"/>
    </source>
</evidence>
<dbReference type="RefSeq" id="WP_272404026.1">
    <property type="nucleotide sequence ID" value="NZ_JAJHZP010000014.1"/>
</dbReference>
<feature type="coiled-coil region" evidence="1">
    <location>
        <begin position="235"/>
        <end position="262"/>
    </location>
</feature>
<evidence type="ECO:0000313" key="5">
    <source>
        <dbReference type="EMBL" id="MDC4183537.1"/>
    </source>
</evidence>
<dbReference type="EMBL" id="JAJHZP010000014">
    <property type="protein sequence ID" value="MDC4183537.1"/>
    <property type="molecule type" value="Genomic_DNA"/>
</dbReference>
<evidence type="ECO:0000259" key="4">
    <source>
        <dbReference type="Pfam" id="PF09028"/>
    </source>
</evidence>
<accession>A0AAW6HQ37</accession>
<keyword evidence="1" id="KW-0175">Coiled coil</keyword>
<feature type="compositionally biased region" description="Low complexity" evidence="2">
    <location>
        <begin position="119"/>
        <end position="181"/>
    </location>
</feature>
<protein>
    <submittedName>
        <fullName evidence="5">IdeS/Mac family cysteine endopeptidase</fullName>
        <ecNumber evidence="5">3.4.22.-</ecNumber>
    </submittedName>
</protein>
<feature type="signal peptide" evidence="3">
    <location>
        <begin position="1"/>
        <end position="20"/>
    </location>
</feature>
<proteinExistence type="predicted"/>
<dbReference type="Gene3D" id="3.90.70.10">
    <property type="entry name" value="Cysteine proteinases"/>
    <property type="match status" value="1"/>
</dbReference>
<keyword evidence="5" id="KW-0378">Hydrolase</keyword>
<evidence type="ECO:0000313" key="6">
    <source>
        <dbReference type="Proteomes" id="UP001216384"/>
    </source>
</evidence>